<evidence type="ECO:0000313" key="1">
    <source>
        <dbReference type="EMBL" id="KAF6826864.1"/>
    </source>
</evidence>
<comment type="caution">
    <text evidence="1">The sequence shown here is derived from an EMBL/GenBank/DDBJ whole genome shotgun (WGS) entry which is preliminary data.</text>
</comment>
<name>A0A8H6NB43_9PEZI</name>
<gene>
    <name evidence="1" type="ORF">CPLU01_09436</name>
</gene>
<reference evidence="1" key="1">
    <citation type="journal article" date="2020" name="Phytopathology">
        <title>Genome Sequence Resources of Colletotrichum truncatum, C. plurivorum, C. musicola, and C. sojae: Four Species Pathogenic to Soybean (Glycine max).</title>
        <authorList>
            <person name="Rogerio F."/>
            <person name="Boufleur T.R."/>
            <person name="Ciampi-Guillardi M."/>
            <person name="Sukno S.A."/>
            <person name="Thon M.R."/>
            <person name="Massola Junior N.S."/>
            <person name="Baroncelli R."/>
        </authorList>
    </citation>
    <scope>NUCLEOTIDE SEQUENCE</scope>
    <source>
        <strain evidence="1">LFN00145</strain>
    </source>
</reference>
<dbReference type="EMBL" id="WIGO01000147">
    <property type="protein sequence ID" value="KAF6826864.1"/>
    <property type="molecule type" value="Genomic_DNA"/>
</dbReference>
<evidence type="ECO:0000313" key="2">
    <source>
        <dbReference type="Proteomes" id="UP000654918"/>
    </source>
</evidence>
<dbReference type="AlphaFoldDB" id="A0A8H6NB43"/>
<accession>A0A8H6NB43</accession>
<protein>
    <submittedName>
        <fullName evidence="1">Uncharacterized protein</fullName>
    </submittedName>
</protein>
<dbReference type="Proteomes" id="UP000654918">
    <property type="component" value="Unassembled WGS sequence"/>
</dbReference>
<keyword evidence="2" id="KW-1185">Reference proteome</keyword>
<organism evidence="1 2">
    <name type="scientific">Colletotrichum plurivorum</name>
    <dbReference type="NCBI Taxonomy" id="2175906"/>
    <lineage>
        <taxon>Eukaryota</taxon>
        <taxon>Fungi</taxon>
        <taxon>Dikarya</taxon>
        <taxon>Ascomycota</taxon>
        <taxon>Pezizomycotina</taxon>
        <taxon>Sordariomycetes</taxon>
        <taxon>Hypocreomycetidae</taxon>
        <taxon>Glomerellales</taxon>
        <taxon>Glomerellaceae</taxon>
        <taxon>Colletotrichum</taxon>
        <taxon>Colletotrichum orchidearum species complex</taxon>
    </lineage>
</organism>
<proteinExistence type="predicted"/>
<sequence length="95" mass="10605">MLEAPFPYSPERTGSVMMRMKILNAPDPADIDSLPAAWFLGPGWTVNQTPSRRHPDATDVDHDERHEWGIIAAPQDRPVMIQITCVVVSWPGVDV</sequence>